<dbReference type="EMBL" id="OX465086">
    <property type="protein sequence ID" value="CAI9260719.1"/>
    <property type="molecule type" value="Genomic_DNA"/>
</dbReference>
<reference evidence="3" key="1">
    <citation type="submission" date="2023-04" db="EMBL/GenBank/DDBJ databases">
        <authorList>
            <person name="Vijverberg K."/>
            <person name="Xiong W."/>
            <person name="Schranz E."/>
        </authorList>
    </citation>
    <scope>NUCLEOTIDE SEQUENCE</scope>
</reference>
<sequence length="249" mass="28664">MMKMIIMLTLAMKKIIRTRMWLSQLSNQVGLIKISKTSGTVGVFGSTAYVIQTSWIQSGTIYNDADIYLLDDPFSGLEAHTKATLFNVMKDGQVTQSEKYEKLLMAGTAFEELVNAHKDVITGNNKLLASWSAGQRQLFCLGGVLLRRNKILVLDEATIREADISRLSFAVELAEEFYGRVKNHNVEFATYFKYCRSLTFDQKPNYGFLKRLFRDLLTREGFDFYYVFDWVIIKHHQSEKNKPHMVNRS</sequence>
<dbReference type="PANTHER" id="PTHR24223">
    <property type="entry name" value="ATP-BINDING CASSETTE SUB-FAMILY C"/>
    <property type="match status" value="1"/>
</dbReference>
<keyword evidence="2" id="KW-0067">ATP-binding</keyword>
<accession>A0AA35UNI4</accession>
<organism evidence="3 4">
    <name type="scientific">Lactuca saligna</name>
    <name type="common">Willowleaf lettuce</name>
    <dbReference type="NCBI Taxonomy" id="75948"/>
    <lineage>
        <taxon>Eukaryota</taxon>
        <taxon>Viridiplantae</taxon>
        <taxon>Streptophyta</taxon>
        <taxon>Embryophyta</taxon>
        <taxon>Tracheophyta</taxon>
        <taxon>Spermatophyta</taxon>
        <taxon>Magnoliopsida</taxon>
        <taxon>eudicotyledons</taxon>
        <taxon>Gunneridae</taxon>
        <taxon>Pentapetalae</taxon>
        <taxon>asterids</taxon>
        <taxon>campanulids</taxon>
        <taxon>Asterales</taxon>
        <taxon>Asteraceae</taxon>
        <taxon>Cichorioideae</taxon>
        <taxon>Cichorieae</taxon>
        <taxon>Lactucinae</taxon>
        <taxon>Lactuca</taxon>
    </lineage>
</organism>
<keyword evidence="4" id="KW-1185">Reference proteome</keyword>
<proteinExistence type="predicted"/>
<dbReference type="GO" id="GO:0016020">
    <property type="term" value="C:membrane"/>
    <property type="evidence" value="ECO:0007669"/>
    <property type="project" value="TreeGrafter"/>
</dbReference>
<dbReference type="GO" id="GO:0005524">
    <property type="term" value="F:ATP binding"/>
    <property type="evidence" value="ECO:0007669"/>
    <property type="project" value="UniProtKB-KW"/>
</dbReference>
<name>A0AA35UNI4_LACSI</name>
<evidence type="ECO:0008006" key="5">
    <source>
        <dbReference type="Google" id="ProtNLM"/>
    </source>
</evidence>
<evidence type="ECO:0000313" key="3">
    <source>
        <dbReference type="EMBL" id="CAI9260719.1"/>
    </source>
</evidence>
<dbReference type="InterPro" id="IPR027417">
    <property type="entry name" value="P-loop_NTPase"/>
</dbReference>
<dbReference type="GO" id="GO:0042626">
    <property type="term" value="F:ATPase-coupled transmembrane transporter activity"/>
    <property type="evidence" value="ECO:0007669"/>
    <property type="project" value="TreeGrafter"/>
</dbReference>
<dbReference type="AlphaFoldDB" id="A0AA35UNI4"/>
<dbReference type="Proteomes" id="UP001177003">
    <property type="component" value="Chromosome 0"/>
</dbReference>
<dbReference type="InterPro" id="IPR050173">
    <property type="entry name" value="ABC_transporter_C-like"/>
</dbReference>
<evidence type="ECO:0000256" key="2">
    <source>
        <dbReference type="ARBA" id="ARBA00022840"/>
    </source>
</evidence>
<evidence type="ECO:0000256" key="1">
    <source>
        <dbReference type="ARBA" id="ARBA00022741"/>
    </source>
</evidence>
<dbReference type="Gene3D" id="3.40.50.300">
    <property type="entry name" value="P-loop containing nucleotide triphosphate hydrolases"/>
    <property type="match status" value="1"/>
</dbReference>
<protein>
    <recommendedName>
        <fullName evidence="5">ABC transporter domain-containing protein</fullName>
    </recommendedName>
</protein>
<dbReference type="Gene3D" id="1.10.510.10">
    <property type="entry name" value="Transferase(Phosphotransferase) domain 1"/>
    <property type="match status" value="1"/>
</dbReference>
<gene>
    <name evidence="3" type="ORF">LSALG_LOCUS1545</name>
</gene>
<keyword evidence="1" id="KW-0547">Nucleotide-binding</keyword>
<dbReference type="PANTHER" id="PTHR24223:SF108">
    <property type="entry name" value="ABC TRANSPORTER C FAMILY MEMBER 8"/>
    <property type="match status" value="1"/>
</dbReference>
<evidence type="ECO:0000313" key="4">
    <source>
        <dbReference type="Proteomes" id="UP001177003"/>
    </source>
</evidence>